<accession>G0GBZ3</accession>
<comment type="subcellular location">
    <subcellularLocation>
        <location evidence="1 7">Cell membrane</location>
        <topology evidence="1 7">Multi-pass membrane protein</topology>
    </subcellularLocation>
</comment>
<dbReference type="SUPFAM" id="SSF161098">
    <property type="entry name" value="MetI-like"/>
    <property type="match status" value="1"/>
</dbReference>
<dbReference type="HOGENOM" id="CLU_016047_1_1_12"/>
<gene>
    <name evidence="9" type="ordered locus">Spith_1744</name>
</gene>
<dbReference type="InterPro" id="IPR035906">
    <property type="entry name" value="MetI-like_sf"/>
</dbReference>
<evidence type="ECO:0000256" key="3">
    <source>
        <dbReference type="ARBA" id="ARBA00022475"/>
    </source>
</evidence>
<dbReference type="RefSeq" id="WP_014625333.1">
    <property type="nucleotide sequence ID" value="NC_017583.1"/>
</dbReference>
<evidence type="ECO:0000256" key="1">
    <source>
        <dbReference type="ARBA" id="ARBA00004651"/>
    </source>
</evidence>
<feature type="transmembrane region" description="Helical" evidence="7">
    <location>
        <begin position="121"/>
        <end position="143"/>
    </location>
</feature>
<feature type="transmembrane region" description="Helical" evidence="7">
    <location>
        <begin position="21"/>
        <end position="44"/>
    </location>
</feature>
<dbReference type="InterPro" id="IPR000515">
    <property type="entry name" value="MetI-like"/>
</dbReference>
<protein>
    <submittedName>
        <fullName evidence="9">ABC-type transporter, integral membrane subunit</fullName>
    </submittedName>
</protein>
<feature type="transmembrane region" description="Helical" evidence="7">
    <location>
        <begin position="257"/>
        <end position="276"/>
    </location>
</feature>
<dbReference type="EMBL" id="CP002903">
    <property type="protein sequence ID" value="AEJ62004.1"/>
    <property type="molecule type" value="Genomic_DNA"/>
</dbReference>
<dbReference type="Gene3D" id="1.10.3720.10">
    <property type="entry name" value="MetI-like"/>
    <property type="match status" value="1"/>
</dbReference>
<evidence type="ECO:0000256" key="6">
    <source>
        <dbReference type="ARBA" id="ARBA00023136"/>
    </source>
</evidence>
<dbReference type="STRING" id="869211.Spith_1744"/>
<evidence type="ECO:0000313" key="9">
    <source>
        <dbReference type="EMBL" id="AEJ62004.1"/>
    </source>
</evidence>
<keyword evidence="10" id="KW-1185">Reference proteome</keyword>
<keyword evidence="4 7" id="KW-0812">Transmembrane</keyword>
<keyword evidence="6 7" id="KW-0472">Membrane</keyword>
<evidence type="ECO:0000313" key="10">
    <source>
        <dbReference type="Proteomes" id="UP000007254"/>
    </source>
</evidence>
<feature type="domain" description="ABC transmembrane type-1" evidence="8">
    <location>
        <begin position="86"/>
        <end position="276"/>
    </location>
</feature>
<keyword evidence="5 7" id="KW-1133">Transmembrane helix</keyword>
<feature type="transmembrane region" description="Helical" evidence="7">
    <location>
        <begin position="90"/>
        <end position="109"/>
    </location>
</feature>
<sequence length="294" mass="33359">METAMATLMEKKKREQKTLYYFSRVLIYILLILGALMIFFPFAWTVSTSLKTDKQVLEFPPSWIPRPIAWENYPRALTVRPFHIYFRNTFLIAGIAVFGMVLSSSVVAYGFARFRFPGRNVLFFILLSTMMLPSNLLIVPRFILFKLLGWLDTFLPLTVPTFFGSAFSVFLMRQYLMGIPLEYDEAAKIDGASPLRIFTSVILPLMRPALGAVAVFEFVNVWRDFMGPLIYLSSEKNYTVSLGLAAFRSEFFTEWNLFMAAATVAMVPPLIMFFIAQKYFISGASLTGSGGSKG</sequence>
<dbReference type="PANTHER" id="PTHR43744:SF6">
    <property type="entry name" value="ABC TRANSPORTER PERMEASE PROTEIN YESQ-RELATED"/>
    <property type="match status" value="1"/>
</dbReference>
<dbReference type="GO" id="GO:0055085">
    <property type="term" value="P:transmembrane transport"/>
    <property type="evidence" value="ECO:0007669"/>
    <property type="project" value="InterPro"/>
</dbReference>
<name>G0GBZ3_WINT7</name>
<organism evidence="9 10">
    <name type="scientific">Winmispira thermophila (strain ATCC 700085 / DSM 6578 / Z-1203)</name>
    <name type="common">Spirochaeta thermophila</name>
    <dbReference type="NCBI Taxonomy" id="869211"/>
    <lineage>
        <taxon>Bacteria</taxon>
        <taxon>Pseudomonadati</taxon>
        <taxon>Spirochaetota</taxon>
        <taxon>Spirochaetia</taxon>
        <taxon>Winmispirales</taxon>
        <taxon>Winmispiraceae</taxon>
        <taxon>Winmispira</taxon>
    </lineage>
</organism>
<feature type="transmembrane region" description="Helical" evidence="7">
    <location>
        <begin position="155"/>
        <end position="176"/>
    </location>
</feature>
<comment type="similarity">
    <text evidence="7">Belongs to the binding-protein-dependent transport system permease family.</text>
</comment>
<dbReference type="PANTHER" id="PTHR43744">
    <property type="entry name" value="ABC TRANSPORTER PERMEASE PROTEIN MG189-RELATED-RELATED"/>
    <property type="match status" value="1"/>
</dbReference>
<evidence type="ECO:0000259" key="8">
    <source>
        <dbReference type="PROSITE" id="PS50928"/>
    </source>
</evidence>
<proteinExistence type="inferred from homology"/>
<reference evidence="9 10" key="1">
    <citation type="submission" date="2011-06" db="EMBL/GenBank/DDBJ databases">
        <title>The complete genome of Spirochaeta thermophila DSM 6578.</title>
        <authorList>
            <consortium name="US DOE Joint Genome Institute (JGI-PGF)"/>
            <person name="Lucas S."/>
            <person name="Lapidus A."/>
            <person name="Bruce D."/>
            <person name="Goodwin L."/>
            <person name="Pitluck S."/>
            <person name="Peters L."/>
            <person name="Kyrpides N."/>
            <person name="Mavromatis K."/>
            <person name="Ivanova N."/>
            <person name="Mikailova N."/>
            <person name="Pagani I."/>
            <person name="Chertkov O."/>
            <person name="Detter J.C."/>
            <person name="Tapia R."/>
            <person name="Han C."/>
            <person name="Land M."/>
            <person name="Hauser L."/>
            <person name="Markowitz V."/>
            <person name="Cheng J.-F."/>
            <person name="Hugenholtz P."/>
            <person name="Woyke T."/>
            <person name="Wu D."/>
            <person name="Spring S."/>
            <person name="Merkhoffer B."/>
            <person name="Schneider S."/>
            <person name="Klenk H.-P."/>
            <person name="Eisen J.A."/>
        </authorList>
    </citation>
    <scope>NUCLEOTIDE SEQUENCE [LARGE SCALE GENOMIC DNA]</scope>
    <source>
        <strain evidence="10">ATCC 700085 / DSM 6578 / Z-1203</strain>
    </source>
</reference>
<keyword evidence="2 7" id="KW-0813">Transport</keyword>
<dbReference type="Pfam" id="PF00528">
    <property type="entry name" value="BPD_transp_1"/>
    <property type="match status" value="1"/>
</dbReference>
<keyword evidence="3" id="KW-1003">Cell membrane</keyword>
<dbReference type="AlphaFoldDB" id="G0GBZ3"/>
<evidence type="ECO:0000256" key="4">
    <source>
        <dbReference type="ARBA" id="ARBA00022692"/>
    </source>
</evidence>
<dbReference type="PROSITE" id="PS50928">
    <property type="entry name" value="ABC_TM1"/>
    <property type="match status" value="1"/>
</dbReference>
<dbReference type="KEGG" id="stq:Spith_1744"/>
<evidence type="ECO:0000256" key="2">
    <source>
        <dbReference type="ARBA" id="ARBA00022448"/>
    </source>
</evidence>
<dbReference type="CDD" id="cd06261">
    <property type="entry name" value="TM_PBP2"/>
    <property type="match status" value="1"/>
</dbReference>
<evidence type="ECO:0000256" key="5">
    <source>
        <dbReference type="ARBA" id="ARBA00022989"/>
    </source>
</evidence>
<dbReference type="Proteomes" id="UP000007254">
    <property type="component" value="Chromosome"/>
</dbReference>
<evidence type="ECO:0000256" key="7">
    <source>
        <dbReference type="RuleBase" id="RU363032"/>
    </source>
</evidence>
<dbReference type="GO" id="GO:0005886">
    <property type="term" value="C:plasma membrane"/>
    <property type="evidence" value="ECO:0007669"/>
    <property type="project" value="UniProtKB-SubCell"/>
</dbReference>